<name>A0A6A7A7R8_9PLEO</name>
<organism evidence="3 4">
    <name type="scientific">Ophiobolus disseminans</name>
    <dbReference type="NCBI Taxonomy" id="1469910"/>
    <lineage>
        <taxon>Eukaryota</taxon>
        <taxon>Fungi</taxon>
        <taxon>Dikarya</taxon>
        <taxon>Ascomycota</taxon>
        <taxon>Pezizomycotina</taxon>
        <taxon>Dothideomycetes</taxon>
        <taxon>Pleosporomycetidae</taxon>
        <taxon>Pleosporales</taxon>
        <taxon>Pleosporineae</taxon>
        <taxon>Phaeosphaeriaceae</taxon>
        <taxon>Ophiobolus</taxon>
    </lineage>
</organism>
<accession>A0A6A7A7R8</accession>
<sequence length="363" mass="40597">MPFGPFILQWRTPSPNPPKSTDLPSGITRTYVQTPSGPLELLSAVPFSLKDKPPLFFAHGGFGCASVWLSYMTYFSSRGYPCYALSYRGHGGSWYSSFWQMYFTSRHAIGEDLVAGIAAVEKLEQERRKAAEKVKVVLISHSAGGALSQYVLSKGMCTVQGFCLFAGVPAFGSWSCYTFWLLSAPINFYYRFFHSRYLLATTKQVHDAFFTTDTPTPVVKELERLLSPYESMCWPMQGLQPFVTGPDVVSRITGWRSRDGDKSHGPAGITPRFLVLAAEHDVLCTPPVMEDAAKRYRAAFHHCVRVGKLDGVSEHDARVEDDKDGELRDGVAYAIVKGLGHHLQNHVDWERGAEVVLRWAERL</sequence>
<dbReference type="EMBL" id="MU006221">
    <property type="protein sequence ID" value="KAF2829330.1"/>
    <property type="molecule type" value="Genomic_DNA"/>
</dbReference>
<dbReference type="Proteomes" id="UP000799424">
    <property type="component" value="Unassembled WGS sequence"/>
</dbReference>
<dbReference type="InterPro" id="IPR029058">
    <property type="entry name" value="AB_hydrolase_fold"/>
</dbReference>
<dbReference type="GO" id="GO:0004623">
    <property type="term" value="F:phospholipase A2 activity"/>
    <property type="evidence" value="ECO:0007669"/>
    <property type="project" value="TreeGrafter"/>
</dbReference>
<protein>
    <submittedName>
        <fullName evidence="3">Alpha/beta-hydrolase</fullName>
    </submittedName>
</protein>
<dbReference type="InterPro" id="IPR000073">
    <property type="entry name" value="AB_hydrolase_1"/>
</dbReference>
<keyword evidence="3" id="KW-0378">Hydrolase</keyword>
<dbReference type="OrthoDB" id="8119704at2759"/>
<dbReference type="GO" id="GO:0006654">
    <property type="term" value="P:phosphatidic acid biosynthetic process"/>
    <property type="evidence" value="ECO:0007669"/>
    <property type="project" value="TreeGrafter"/>
</dbReference>
<dbReference type="AlphaFoldDB" id="A0A6A7A7R8"/>
<feature type="domain" description="AB hydrolase-1" evidence="2">
    <location>
        <begin position="55"/>
        <end position="297"/>
    </location>
</feature>
<dbReference type="Pfam" id="PF12697">
    <property type="entry name" value="Abhydrolase_6"/>
    <property type="match status" value="1"/>
</dbReference>
<comment type="similarity">
    <text evidence="1">Belongs to the peptidase S33 family. ABHD4/ABHD5 subfamily.</text>
</comment>
<gene>
    <name evidence="3" type="ORF">CC86DRAFT_464955</name>
</gene>
<dbReference type="GO" id="GO:0005743">
    <property type="term" value="C:mitochondrial inner membrane"/>
    <property type="evidence" value="ECO:0007669"/>
    <property type="project" value="TreeGrafter"/>
</dbReference>
<evidence type="ECO:0000313" key="4">
    <source>
        <dbReference type="Proteomes" id="UP000799424"/>
    </source>
</evidence>
<reference evidence="3" key="1">
    <citation type="journal article" date="2020" name="Stud. Mycol.">
        <title>101 Dothideomycetes genomes: a test case for predicting lifestyles and emergence of pathogens.</title>
        <authorList>
            <person name="Haridas S."/>
            <person name="Albert R."/>
            <person name="Binder M."/>
            <person name="Bloem J."/>
            <person name="Labutti K."/>
            <person name="Salamov A."/>
            <person name="Andreopoulos B."/>
            <person name="Baker S."/>
            <person name="Barry K."/>
            <person name="Bills G."/>
            <person name="Bluhm B."/>
            <person name="Cannon C."/>
            <person name="Castanera R."/>
            <person name="Culley D."/>
            <person name="Daum C."/>
            <person name="Ezra D."/>
            <person name="Gonzalez J."/>
            <person name="Henrissat B."/>
            <person name="Kuo A."/>
            <person name="Liang C."/>
            <person name="Lipzen A."/>
            <person name="Lutzoni F."/>
            <person name="Magnuson J."/>
            <person name="Mondo S."/>
            <person name="Nolan M."/>
            <person name="Ohm R."/>
            <person name="Pangilinan J."/>
            <person name="Park H.-J."/>
            <person name="Ramirez L."/>
            <person name="Alfaro M."/>
            <person name="Sun H."/>
            <person name="Tritt A."/>
            <person name="Yoshinaga Y."/>
            <person name="Zwiers L.-H."/>
            <person name="Turgeon B."/>
            <person name="Goodwin S."/>
            <person name="Spatafora J."/>
            <person name="Crous P."/>
            <person name="Grigoriev I."/>
        </authorList>
    </citation>
    <scope>NUCLEOTIDE SEQUENCE</scope>
    <source>
        <strain evidence="3">CBS 113818</strain>
    </source>
</reference>
<dbReference type="PANTHER" id="PTHR42886:SF29">
    <property type="entry name" value="PUMMELIG, ISOFORM A"/>
    <property type="match status" value="1"/>
</dbReference>
<proteinExistence type="inferred from homology"/>
<evidence type="ECO:0000313" key="3">
    <source>
        <dbReference type="EMBL" id="KAF2829330.1"/>
    </source>
</evidence>
<dbReference type="GO" id="GO:0042171">
    <property type="term" value="F:lysophosphatidic acid acyltransferase activity"/>
    <property type="evidence" value="ECO:0007669"/>
    <property type="project" value="TreeGrafter"/>
</dbReference>
<dbReference type="PANTHER" id="PTHR42886">
    <property type="entry name" value="RE40534P-RELATED"/>
    <property type="match status" value="1"/>
</dbReference>
<dbReference type="GO" id="GO:0055088">
    <property type="term" value="P:lipid homeostasis"/>
    <property type="evidence" value="ECO:0007669"/>
    <property type="project" value="TreeGrafter"/>
</dbReference>
<evidence type="ECO:0000259" key="2">
    <source>
        <dbReference type="Pfam" id="PF12697"/>
    </source>
</evidence>
<keyword evidence="4" id="KW-1185">Reference proteome</keyword>
<dbReference type="SUPFAM" id="SSF53474">
    <property type="entry name" value="alpha/beta-Hydrolases"/>
    <property type="match status" value="1"/>
</dbReference>
<dbReference type="Gene3D" id="3.40.50.1820">
    <property type="entry name" value="alpha/beta hydrolase"/>
    <property type="match status" value="1"/>
</dbReference>
<evidence type="ECO:0000256" key="1">
    <source>
        <dbReference type="ARBA" id="ARBA00038097"/>
    </source>
</evidence>
<dbReference type="GO" id="GO:0035965">
    <property type="term" value="P:cardiolipin acyl-chain remodeling"/>
    <property type="evidence" value="ECO:0007669"/>
    <property type="project" value="TreeGrafter"/>
</dbReference>